<name>A0A8T2WEF5_POPDE</name>
<organism evidence="1 2">
    <name type="scientific">Populus deltoides</name>
    <name type="common">Eastern poplar</name>
    <name type="synonym">Eastern cottonwood</name>
    <dbReference type="NCBI Taxonomy" id="3696"/>
    <lineage>
        <taxon>Eukaryota</taxon>
        <taxon>Viridiplantae</taxon>
        <taxon>Streptophyta</taxon>
        <taxon>Embryophyta</taxon>
        <taxon>Tracheophyta</taxon>
        <taxon>Spermatophyta</taxon>
        <taxon>Magnoliopsida</taxon>
        <taxon>eudicotyledons</taxon>
        <taxon>Gunneridae</taxon>
        <taxon>Pentapetalae</taxon>
        <taxon>rosids</taxon>
        <taxon>fabids</taxon>
        <taxon>Malpighiales</taxon>
        <taxon>Salicaceae</taxon>
        <taxon>Saliceae</taxon>
        <taxon>Populus</taxon>
    </lineage>
</organism>
<gene>
    <name evidence="1" type="ORF">H0E87_031513</name>
</gene>
<feature type="non-terminal residue" evidence="1">
    <location>
        <position position="1"/>
    </location>
</feature>
<comment type="caution">
    <text evidence="1">The sequence shown here is derived from an EMBL/GenBank/DDBJ whole genome shotgun (WGS) entry which is preliminary data.</text>
</comment>
<sequence>MWLVESVAAGRFDSRADPWGWVSAAESTRHRGGFRLPCQVVGTANPNPRVTVAGFRLPRRFARGRIRASARGTAVGFLDSLGKCVGLRIHASPWAARTFDSLGCDFDSLESCGVVESATPWRRFFLDSREKGDGAESTRHRGVYRLPRICGIRIRVTVAGRDFFDSLEICGQSNPPVTVAVRGFSDSLGGCVAVESTRHPWAIRLPELWRNHASESGRH</sequence>
<dbReference type="EMBL" id="JACEGQ020000090">
    <property type="protein sequence ID" value="KAH8479646.1"/>
    <property type="molecule type" value="Genomic_DNA"/>
</dbReference>
<reference evidence="1" key="1">
    <citation type="journal article" date="2021" name="J. Hered.">
        <title>Genome Assembly of Salicaceae Populus deltoides (Eastern Cottonwood) I-69 Based on Nanopore Sequencing and Hi-C Technologies.</title>
        <authorList>
            <person name="Bai S."/>
            <person name="Wu H."/>
            <person name="Zhang J."/>
            <person name="Pan Z."/>
            <person name="Zhao W."/>
            <person name="Li Z."/>
            <person name="Tong C."/>
        </authorList>
    </citation>
    <scope>NUCLEOTIDE SEQUENCE</scope>
    <source>
        <tissue evidence="1">Leaf</tissue>
    </source>
</reference>
<proteinExistence type="predicted"/>
<evidence type="ECO:0000313" key="2">
    <source>
        <dbReference type="Proteomes" id="UP000807159"/>
    </source>
</evidence>
<dbReference type="Proteomes" id="UP000807159">
    <property type="component" value="Unassembled WGS sequence"/>
</dbReference>
<evidence type="ECO:0000313" key="1">
    <source>
        <dbReference type="EMBL" id="KAH8479646.1"/>
    </source>
</evidence>
<accession>A0A8T2WEF5</accession>
<protein>
    <submittedName>
        <fullName evidence="1">Uncharacterized protein</fullName>
    </submittedName>
</protein>
<dbReference type="AlphaFoldDB" id="A0A8T2WEF5"/>
<keyword evidence="2" id="KW-1185">Reference proteome</keyword>